<dbReference type="SFLD" id="SFLDS00029">
    <property type="entry name" value="Radical_SAM"/>
    <property type="match status" value="1"/>
</dbReference>
<dbReference type="InterPro" id="IPR038135">
    <property type="entry name" value="Methylthiotransferase_N_sf"/>
</dbReference>
<gene>
    <name evidence="11" type="ORF">METZ01_LOCUS313323</name>
</gene>
<proteinExistence type="predicted"/>
<dbReference type="GO" id="GO:0051539">
    <property type="term" value="F:4 iron, 4 sulfur cluster binding"/>
    <property type="evidence" value="ECO:0007669"/>
    <property type="project" value="UniProtKB-KW"/>
</dbReference>
<comment type="cofactor">
    <cofactor evidence="1">
        <name>[4Fe-4S] cluster</name>
        <dbReference type="ChEBI" id="CHEBI:49883"/>
    </cofactor>
</comment>
<dbReference type="PANTHER" id="PTHR43020:SF2">
    <property type="entry name" value="MITOCHONDRIAL TRNA METHYLTHIOTRANSFERASE CDK5RAP1"/>
    <property type="match status" value="1"/>
</dbReference>
<organism evidence="11">
    <name type="scientific">marine metagenome</name>
    <dbReference type="NCBI Taxonomy" id="408172"/>
    <lineage>
        <taxon>unclassified sequences</taxon>
        <taxon>metagenomes</taxon>
        <taxon>ecological metagenomes</taxon>
    </lineage>
</organism>
<dbReference type="GO" id="GO:0035597">
    <property type="term" value="F:tRNA-2-methylthio-N(6)-dimethylallyladenosine(37) synthase activity"/>
    <property type="evidence" value="ECO:0007669"/>
    <property type="project" value="TreeGrafter"/>
</dbReference>
<evidence type="ECO:0000256" key="2">
    <source>
        <dbReference type="ARBA" id="ARBA00022485"/>
    </source>
</evidence>
<evidence type="ECO:0000259" key="10">
    <source>
        <dbReference type="PROSITE" id="PS51918"/>
    </source>
</evidence>
<dbReference type="PROSITE" id="PS51449">
    <property type="entry name" value="MTTASE_N"/>
    <property type="match status" value="1"/>
</dbReference>
<dbReference type="Gene3D" id="3.80.30.20">
    <property type="entry name" value="tm_1862 like domain"/>
    <property type="match status" value="1"/>
</dbReference>
<keyword evidence="4" id="KW-0949">S-adenosyl-L-methionine</keyword>
<dbReference type="InterPro" id="IPR005839">
    <property type="entry name" value="Methylthiotransferase"/>
</dbReference>
<keyword evidence="5" id="KW-0819">tRNA processing</keyword>
<evidence type="ECO:0000259" key="9">
    <source>
        <dbReference type="PROSITE" id="PS51449"/>
    </source>
</evidence>
<dbReference type="AlphaFoldDB" id="A0A382NH06"/>
<protein>
    <submittedName>
        <fullName evidence="11">Uncharacterized protein</fullName>
    </submittedName>
</protein>
<evidence type="ECO:0000256" key="1">
    <source>
        <dbReference type="ARBA" id="ARBA00001966"/>
    </source>
</evidence>
<keyword evidence="3" id="KW-0963">Cytoplasm</keyword>
<dbReference type="SMART" id="SM00729">
    <property type="entry name" value="Elp3"/>
    <property type="match status" value="1"/>
</dbReference>
<dbReference type="InterPro" id="IPR006638">
    <property type="entry name" value="Elp3/MiaA/NifB-like_rSAM"/>
</dbReference>
<dbReference type="InterPro" id="IPR013848">
    <property type="entry name" value="Methylthiotransferase_N"/>
</dbReference>
<dbReference type="SFLD" id="SFLDG01082">
    <property type="entry name" value="B12-binding_domain_containing"/>
    <property type="match status" value="1"/>
</dbReference>
<evidence type="ECO:0000256" key="3">
    <source>
        <dbReference type="ARBA" id="ARBA00022490"/>
    </source>
</evidence>
<dbReference type="PROSITE" id="PS01278">
    <property type="entry name" value="MTTASE_RADICAL"/>
    <property type="match status" value="1"/>
</dbReference>
<dbReference type="InterPro" id="IPR007197">
    <property type="entry name" value="rSAM"/>
</dbReference>
<feature type="domain" description="MTTase N-terminal" evidence="9">
    <location>
        <begin position="6"/>
        <end position="118"/>
    </location>
</feature>
<feature type="domain" description="Radical SAM core" evidence="10">
    <location>
        <begin position="141"/>
        <end position="312"/>
    </location>
</feature>
<dbReference type="Gene3D" id="3.40.50.12160">
    <property type="entry name" value="Methylthiotransferase, N-terminal domain"/>
    <property type="match status" value="1"/>
</dbReference>
<name>A0A382NH06_9ZZZZ</name>
<evidence type="ECO:0000256" key="8">
    <source>
        <dbReference type="ARBA" id="ARBA00023014"/>
    </source>
</evidence>
<dbReference type="PANTHER" id="PTHR43020">
    <property type="entry name" value="CDK5 REGULATORY SUBUNIT-ASSOCIATED PROTEIN 1"/>
    <property type="match status" value="1"/>
</dbReference>
<sequence length="312" mass="34759">MGSPYKTVTFQTLGCKLNFAETSTLARDFISHGYVQVGNNDTADYYIINTCSVTDNANKKARKAVRRALRKSPHAKIAVIGCYAQLSPDEIAQIPGVSIVAGAEEKFNLASYIEATNLNDDPKVLNSTIETVEQFIPSYSMGERTRSILKIQDGCDYNCSFCTIPLARGRSRSSSISKTLSQAIEISKTDMREIVLTGVNVGDFGVNRNENLYNLIQELDKIDGIDRYRISSIEPNLLTDEIIDFTARSKKFLPHFHIPLQSGSDKILKAMRRRYNTKLYADKVQKIKTILPNACIGVDVIVGFPGESDNYF</sequence>
<accession>A0A382NH06</accession>
<dbReference type="GO" id="GO:0046872">
    <property type="term" value="F:metal ion binding"/>
    <property type="evidence" value="ECO:0007669"/>
    <property type="project" value="UniProtKB-KW"/>
</dbReference>
<dbReference type="InterPro" id="IPR020612">
    <property type="entry name" value="Methylthiotransferase_CS"/>
</dbReference>
<evidence type="ECO:0000313" key="11">
    <source>
        <dbReference type="EMBL" id="SVC60469.1"/>
    </source>
</evidence>
<keyword evidence="7" id="KW-0408">Iron</keyword>
<dbReference type="GO" id="GO:0005829">
    <property type="term" value="C:cytosol"/>
    <property type="evidence" value="ECO:0007669"/>
    <property type="project" value="TreeGrafter"/>
</dbReference>
<dbReference type="InterPro" id="IPR023404">
    <property type="entry name" value="rSAM_horseshoe"/>
</dbReference>
<dbReference type="Pfam" id="PF00919">
    <property type="entry name" value="UPF0004"/>
    <property type="match status" value="1"/>
</dbReference>
<dbReference type="FunFam" id="3.40.50.12160:FF:000004">
    <property type="entry name" value="Threonylcarbamoyladenosine tRNA methylthiotransferase MtaB"/>
    <property type="match status" value="1"/>
</dbReference>
<dbReference type="PROSITE" id="PS51918">
    <property type="entry name" value="RADICAL_SAM"/>
    <property type="match status" value="1"/>
</dbReference>
<evidence type="ECO:0000256" key="6">
    <source>
        <dbReference type="ARBA" id="ARBA00022723"/>
    </source>
</evidence>
<reference evidence="11" key="1">
    <citation type="submission" date="2018-05" db="EMBL/GenBank/DDBJ databases">
        <authorList>
            <person name="Lanie J.A."/>
            <person name="Ng W.-L."/>
            <person name="Kazmierczak K.M."/>
            <person name="Andrzejewski T.M."/>
            <person name="Davidsen T.M."/>
            <person name="Wayne K.J."/>
            <person name="Tettelin H."/>
            <person name="Glass J.I."/>
            <person name="Rusch D."/>
            <person name="Podicherti R."/>
            <person name="Tsui H.-C.T."/>
            <person name="Winkler M.E."/>
        </authorList>
    </citation>
    <scope>NUCLEOTIDE SEQUENCE</scope>
</reference>
<keyword evidence="8" id="KW-0411">Iron-sulfur</keyword>
<evidence type="ECO:0000256" key="4">
    <source>
        <dbReference type="ARBA" id="ARBA00022691"/>
    </source>
</evidence>
<dbReference type="NCBIfam" id="TIGR00089">
    <property type="entry name" value="MiaB/RimO family radical SAM methylthiotransferase"/>
    <property type="match status" value="1"/>
</dbReference>
<evidence type="ECO:0000256" key="5">
    <source>
        <dbReference type="ARBA" id="ARBA00022694"/>
    </source>
</evidence>
<feature type="non-terminal residue" evidence="11">
    <location>
        <position position="312"/>
    </location>
</feature>
<dbReference type="InterPro" id="IPR058240">
    <property type="entry name" value="rSAM_sf"/>
</dbReference>
<dbReference type="SUPFAM" id="SSF102114">
    <property type="entry name" value="Radical SAM enzymes"/>
    <property type="match status" value="1"/>
</dbReference>
<keyword evidence="6" id="KW-0479">Metal-binding</keyword>
<evidence type="ECO:0000256" key="7">
    <source>
        <dbReference type="ARBA" id="ARBA00023004"/>
    </source>
</evidence>
<dbReference type="EMBL" id="UINC01100422">
    <property type="protein sequence ID" value="SVC60469.1"/>
    <property type="molecule type" value="Genomic_DNA"/>
</dbReference>
<keyword evidence="2" id="KW-0004">4Fe-4S</keyword>
<dbReference type="Pfam" id="PF04055">
    <property type="entry name" value="Radical_SAM"/>
    <property type="match status" value="1"/>
</dbReference>